<dbReference type="GO" id="GO:0043015">
    <property type="term" value="F:gamma-tubulin binding"/>
    <property type="evidence" value="ECO:0007669"/>
    <property type="project" value="TreeGrafter"/>
</dbReference>
<name>A0AAW1TJ58_9CUCU</name>
<feature type="compositionally biased region" description="Basic and acidic residues" evidence="4">
    <location>
        <begin position="931"/>
        <end position="941"/>
    </location>
</feature>
<dbReference type="GO" id="GO:0008017">
    <property type="term" value="F:microtubule binding"/>
    <property type="evidence" value="ECO:0007669"/>
    <property type="project" value="TreeGrafter"/>
</dbReference>
<dbReference type="GO" id="GO:0007099">
    <property type="term" value="P:centriole replication"/>
    <property type="evidence" value="ECO:0007669"/>
    <property type="project" value="TreeGrafter"/>
</dbReference>
<dbReference type="GO" id="GO:0000242">
    <property type="term" value="C:pericentriolar material"/>
    <property type="evidence" value="ECO:0007669"/>
    <property type="project" value="TreeGrafter"/>
</dbReference>
<comment type="subcellular location">
    <subcellularLocation>
        <location evidence="1">Cytoplasm</location>
    </subcellularLocation>
</comment>
<dbReference type="Pfam" id="PF07989">
    <property type="entry name" value="Cnn_1N"/>
    <property type="match status" value="1"/>
</dbReference>
<evidence type="ECO:0000256" key="3">
    <source>
        <dbReference type="SAM" id="Coils"/>
    </source>
</evidence>
<keyword evidence="7" id="KW-1185">Reference proteome</keyword>
<proteinExistence type="predicted"/>
<dbReference type="GO" id="GO:0097431">
    <property type="term" value="C:mitotic spindle pole"/>
    <property type="evidence" value="ECO:0007669"/>
    <property type="project" value="TreeGrafter"/>
</dbReference>
<dbReference type="GO" id="GO:0005737">
    <property type="term" value="C:cytoplasm"/>
    <property type="evidence" value="ECO:0007669"/>
    <property type="project" value="UniProtKB-SubCell"/>
</dbReference>
<protein>
    <recommendedName>
        <fullName evidence="5">Centrosomin N-terminal motif 1 domain-containing protein</fullName>
    </recommendedName>
</protein>
<reference evidence="6 7" key="1">
    <citation type="submission" date="2023-03" db="EMBL/GenBank/DDBJ databases">
        <title>Genome insight into feeding habits of ladybird beetles.</title>
        <authorList>
            <person name="Li H.-S."/>
            <person name="Huang Y.-H."/>
            <person name="Pang H."/>
        </authorList>
    </citation>
    <scope>NUCLEOTIDE SEQUENCE [LARGE SCALE GENOMIC DNA]</scope>
    <source>
        <strain evidence="6">SYSU_2023b</strain>
        <tissue evidence="6">Whole body</tissue>
    </source>
</reference>
<dbReference type="GO" id="GO:0001578">
    <property type="term" value="P:microtubule bundle formation"/>
    <property type="evidence" value="ECO:0007669"/>
    <property type="project" value="TreeGrafter"/>
</dbReference>
<evidence type="ECO:0000313" key="6">
    <source>
        <dbReference type="EMBL" id="KAK9869468.1"/>
    </source>
</evidence>
<sequence>MLFFLCSTSPSQLNEVSACPDFTFSNSLRSPEGPMRGRSVKEVEEQLAGLKRENFNLKLRIYFLEERMGANYNLDTEKIVKNNVELMVETESLKKELQEKHELLCQAVKAMDLEEEEFKKNAQAKNDEIISLRQEVEDLRLQLQEVKYENDTESSHKSYHSEPIFLSSQVLSLPESSSRIRILQERIASLENELAQEKENNASLQMILDQADIINTKYEQLRTESEKKDETIRDLNKELNTAKEKITKISDQVRELEKFKDQHITESLKLTKLLAEKSIAVEQLEDNISGLRKKYANLKSDLEKERQKFDRTKFVNDLKATEMEEELEKQRGRVIDLQKKLGSAHQELKENQNLLVPKSSKGRSIATNTDCDNVSVPNAATSLGVPKENALRDALRSRSPSKSPVKSFDFNTIYNILNPIMFSNKSQLMKQIAVLKEVLSKSEQRIIHLKAQEMKACALIKNLMEHHKTSESQIQIYKKRIAQLEKELEGVVSKPEGRGSSTLDHQKSEVNQDENECKALINELENKIKVLELTLKEKDIHVEYIEAQNLELVNSLQNKEKDMINLEQSNSTTGEELENAKEVTNKLYSKLFDEKNKEIEKLNEELRKRTNDLQAVVNNELWEKNREIEKLQIKYAQLLENKEKEMAELKKSFVSLSENLEEMKIEHEQKHFENSNLKIDISDLKLQLQLLKDKIGEVGLIPDDKLEVEIILSSLDDIKNIQKELQDVKKEREILTNKINELEIAVQPSENFIVESTHDKELGVLRRHLEMSEALRTQTVEACNLLRSQLEELAMFLDSLMKQKSVLGFLGTSQNKKLREAIDQSLDLSKSLNMSLTMNSEQSLTQLSNITALLNCSDLSNLTGIDDNNRYSLSILPEQATLTYQSHIFNVKDGKNDQEHQSFIVKSLEDQIEMLQRELKLKNNELNRLKRESRNGKDLKLSHSKPRISPSKLKNALTTRDDKHDSNLNHGQNLMLMFLKQE</sequence>
<dbReference type="EMBL" id="JARQZJ010000001">
    <property type="protein sequence ID" value="KAK9869468.1"/>
    <property type="molecule type" value="Genomic_DNA"/>
</dbReference>
<dbReference type="PANTHER" id="PTHR46930:SF1">
    <property type="entry name" value="CDK5 REGULATORY SUBUNIT-ASSOCIATED PROTEIN 2"/>
    <property type="match status" value="1"/>
</dbReference>
<keyword evidence="2" id="KW-0963">Cytoplasm</keyword>
<dbReference type="AlphaFoldDB" id="A0AAW1TJ58"/>
<feature type="domain" description="Centrosomin N-terminal motif 1" evidence="5">
    <location>
        <begin position="39"/>
        <end position="111"/>
    </location>
</feature>
<feature type="region of interest" description="Disordered" evidence="4">
    <location>
        <begin position="492"/>
        <end position="511"/>
    </location>
</feature>
<evidence type="ECO:0000259" key="5">
    <source>
        <dbReference type="Pfam" id="PF07989"/>
    </source>
</evidence>
<dbReference type="Proteomes" id="UP001431783">
    <property type="component" value="Unassembled WGS sequence"/>
</dbReference>
<evidence type="ECO:0000256" key="4">
    <source>
        <dbReference type="SAM" id="MobiDB-lite"/>
    </source>
</evidence>
<comment type="caution">
    <text evidence="6">The sequence shown here is derived from an EMBL/GenBank/DDBJ whole genome shotgun (WGS) entry which is preliminary data.</text>
</comment>
<accession>A0AAW1TJ58</accession>
<dbReference type="InterPro" id="IPR042791">
    <property type="entry name" value="CDK5RAP2"/>
</dbReference>
<dbReference type="GO" id="GO:0035371">
    <property type="term" value="C:microtubule plus-end"/>
    <property type="evidence" value="ECO:0007669"/>
    <property type="project" value="TreeGrafter"/>
</dbReference>
<evidence type="ECO:0000256" key="1">
    <source>
        <dbReference type="ARBA" id="ARBA00004496"/>
    </source>
</evidence>
<dbReference type="GO" id="GO:0090266">
    <property type="term" value="P:regulation of mitotic cell cycle spindle assembly checkpoint"/>
    <property type="evidence" value="ECO:0007669"/>
    <property type="project" value="TreeGrafter"/>
</dbReference>
<feature type="region of interest" description="Disordered" evidence="4">
    <location>
        <begin position="931"/>
        <end position="969"/>
    </location>
</feature>
<dbReference type="InterPro" id="IPR012943">
    <property type="entry name" value="Cnn_1N"/>
</dbReference>
<feature type="coiled-coil region" evidence="3">
    <location>
        <begin position="173"/>
        <end position="340"/>
    </location>
</feature>
<feature type="coiled-coil region" evidence="3">
    <location>
        <begin position="115"/>
        <end position="149"/>
    </location>
</feature>
<dbReference type="PANTHER" id="PTHR46930">
    <property type="entry name" value="CDK5 REGULATORY SUBUNIT-ASSOCIATED PROTEIN 2"/>
    <property type="match status" value="1"/>
</dbReference>
<gene>
    <name evidence="6" type="ORF">WA026_003223</name>
</gene>
<dbReference type="GO" id="GO:0046600">
    <property type="term" value="P:negative regulation of centriole replication"/>
    <property type="evidence" value="ECO:0007669"/>
    <property type="project" value="TreeGrafter"/>
</dbReference>
<evidence type="ECO:0000256" key="2">
    <source>
        <dbReference type="ARBA" id="ARBA00022490"/>
    </source>
</evidence>
<dbReference type="GO" id="GO:0007059">
    <property type="term" value="P:chromosome segregation"/>
    <property type="evidence" value="ECO:0007669"/>
    <property type="project" value="TreeGrafter"/>
</dbReference>
<keyword evidence="3" id="KW-0175">Coiled coil</keyword>
<evidence type="ECO:0000313" key="7">
    <source>
        <dbReference type="Proteomes" id="UP001431783"/>
    </source>
</evidence>
<dbReference type="GO" id="GO:0000132">
    <property type="term" value="P:establishment of mitotic spindle orientation"/>
    <property type="evidence" value="ECO:0007669"/>
    <property type="project" value="TreeGrafter"/>
</dbReference>
<organism evidence="6 7">
    <name type="scientific">Henosepilachna vigintioctopunctata</name>
    <dbReference type="NCBI Taxonomy" id="420089"/>
    <lineage>
        <taxon>Eukaryota</taxon>
        <taxon>Metazoa</taxon>
        <taxon>Ecdysozoa</taxon>
        <taxon>Arthropoda</taxon>
        <taxon>Hexapoda</taxon>
        <taxon>Insecta</taxon>
        <taxon>Pterygota</taxon>
        <taxon>Neoptera</taxon>
        <taxon>Endopterygota</taxon>
        <taxon>Coleoptera</taxon>
        <taxon>Polyphaga</taxon>
        <taxon>Cucujiformia</taxon>
        <taxon>Coccinelloidea</taxon>
        <taxon>Coccinellidae</taxon>
        <taxon>Epilachninae</taxon>
        <taxon>Epilachnini</taxon>
        <taxon>Henosepilachna</taxon>
    </lineage>
</organism>